<name>A0A7R8H8X5_LEPSM</name>
<proteinExistence type="inferred from homology"/>
<keyword evidence="4" id="KW-1185">Reference proteome</keyword>
<dbReference type="InterPro" id="IPR001320">
    <property type="entry name" value="Iontro_rcpt_C"/>
</dbReference>
<evidence type="ECO:0000313" key="4">
    <source>
        <dbReference type="Proteomes" id="UP000675881"/>
    </source>
</evidence>
<dbReference type="Proteomes" id="UP000675881">
    <property type="component" value="Chromosome 5"/>
</dbReference>
<dbReference type="GO" id="GO:0016020">
    <property type="term" value="C:membrane"/>
    <property type="evidence" value="ECO:0007669"/>
    <property type="project" value="InterPro"/>
</dbReference>
<dbReference type="GO" id="GO:0015276">
    <property type="term" value="F:ligand-gated monoatomic ion channel activity"/>
    <property type="evidence" value="ECO:0007669"/>
    <property type="project" value="InterPro"/>
</dbReference>
<protein>
    <submittedName>
        <fullName evidence="3">(salmon louse) hypothetical protein</fullName>
    </submittedName>
</protein>
<evidence type="ECO:0000256" key="1">
    <source>
        <dbReference type="ARBA" id="ARBA00008685"/>
    </source>
</evidence>
<evidence type="ECO:0000313" key="3">
    <source>
        <dbReference type="EMBL" id="CAF2949520.1"/>
    </source>
</evidence>
<accession>A0A7R8H8X5</accession>
<organism evidence="3 4">
    <name type="scientific">Lepeophtheirus salmonis</name>
    <name type="common">Salmon louse</name>
    <name type="synonym">Caligus salmonis</name>
    <dbReference type="NCBI Taxonomy" id="72036"/>
    <lineage>
        <taxon>Eukaryota</taxon>
        <taxon>Metazoa</taxon>
        <taxon>Ecdysozoa</taxon>
        <taxon>Arthropoda</taxon>
        <taxon>Crustacea</taxon>
        <taxon>Multicrustacea</taxon>
        <taxon>Hexanauplia</taxon>
        <taxon>Copepoda</taxon>
        <taxon>Siphonostomatoida</taxon>
        <taxon>Caligidae</taxon>
        <taxon>Lepeophtheirus</taxon>
    </lineage>
</organism>
<reference evidence="3" key="1">
    <citation type="submission" date="2021-02" db="EMBL/GenBank/DDBJ databases">
        <authorList>
            <person name="Bekaert M."/>
        </authorList>
    </citation>
    <scope>NUCLEOTIDE SEQUENCE</scope>
    <source>
        <strain evidence="3">IoA-00</strain>
    </source>
</reference>
<dbReference type="EMBL" id="HG994584">
    <property type="protein sequence ID" value="CAF2949520.1"/>
    <property type="molecule type" value="Genomic_DNA"/>
</dbReference>
<dbReference type="OrthoDB" id="6365983at2759"/>
<comment type="similarity">
    <text evidence="1">Belongs to the glutamate-gated ion channel (TC 1.A.10.1) family.</text>
</comment>
<feature type="domain" description="Ionotropic glutamate receptor C-terminal" evidence="2">
    <location>
        <begin position="296"/>
        <end position="459"/>
    </location>
</feature>
<dbReference type="AlphaFoldDB" id="A0A7R8H8X5"/>
<dbReference type="Pfam" id="PF00060">
    <property type="entry name" value="Lig_chan"/>
    <property type="match status" value="1"/>
</dbReference>
<dbReference type="Gene3D" id="1.10.287.70">
    <property type="match status" value="1"/>
</dbReference>
<sequence>MVDIPEALVPQFPVVHLNWISSRAWHTLNYNFISEYLADDLVYRLKGISAPQFDQSCSLIILASLSLQMIQSLCSKFSCQVWNIQENVKPSSLYKRMKFRDFWCEIFLIDDADLIPYIDCYDPKICSIVLMQKDIHGLLDMDAVLKTSQNRLLTPVILFSPTSNGDVQLSIWCPHCGTVCAVMFSILGLFEWGVLPPEEEHPMVHWGMEWYKGKYKIVQTGLFPMLLNGEATAKLIIIGRELQKNMVYNDTIDFISYASLRSVINETSGNVADELEVYMGPFDVKEFVTIVCPRTFFSYFIVGGILSLVSCIYKSWRIHPEIKPAEKPLKWISRFEVSYGIPFGEGVPNKWIGPYSAFSIILTFWQLMAMVLILSYTCNLRSYLIVNPYERPIDSLEELKVSNYQFVVGLYEQIYAFADPYLRESMHYFLERDRLIIKDSQIFPSRCSETRSMFCSAFNIKLLHELQKCKKGRHPSIPCGPKNVARVMDSGMAMRFYKDNVPPLYKVKEESKIEAQSLDEVIILFYFFSRNFCCVRSLINF</sequence>
<evidence type="ECO:0000259" key="2">
    <source>
        <dbReference type="Pfam" id="PF00060"/>
    </source>
</evidence>
<gene>
    <name evidence="3" type="ORF">LSAA_9447</name>
</gene>